<keyword evidence="2 11" id="KW-0820">tRNA-binding</keyword>
<dbReference type="HAMAP" id="MF_00036_B">
    <property type="entry name" value="Ala_tRNA_synth_B"/>
    <property type="match status" value="1"/>
</dbReference>
<dbReference type="Gene3D" id="6.10.250.550">
    <property type="match status" value="1"/>
</dbReference>
<evidence type="ECO:0000256" key="3">
    <source>
        <dbReference type="ARBA" id="ARBA00022598"/>
    </source>
</evidence>
<evidence type="ECO:0000256" key="2">
    <source>
        <dbReference type="ARBA" id="ARBA00022555"/>
    </source>
</evidence>
<evidence type="ECO:0000256" key="9">
    <source>
        <dbReference type="ARBA" id="ARBA00022917"/>
    </source>
</evidence>
<dbReference type="InterPro" id="IPR012947">
    <property type="entry name" value="tRNA_SAD"/>
</dbReference>
<organism evidence="14 15">
    <name type="scientific">Thermatribacter velox</name>
    <dbReference type="NCBI Taxonomy" id="3039681"/>
    <lineage>
        <taxon>Bacteria</taxon>
        <taxon>Pseudomonadati</taxon>
        <taxon>Atribacterota</taxon>
        <taxon>Atribacteria</taxon>
        <taxon>Atribacterales</taxon>
        <taxon>Thermatribacteraceae</taxon>
        <taxon>Thermatribacter</taxon>
    </lineage>
</organism>
<accession>A0ABZ2Y8K5</accession>
<keyword evidence="12" id="KW-0175">Coiled coil</keyword>
<keyword evidence="4 11" id="KW-0479">Metal-binding</keyword>
<dbReference type="Proteomes" id="UP001461341">
    <property type="component" value="Chromosome"/>
</dbReference>
<dbReference type="RefSeq" id="WP_369017507.1">
    <property type="nucleotide sequence ID" value="NZ_CP121689.1"/>
</dbReference>
<keyword evidence="5 11" id="KW-0547">Nucleotide-binding</keyword>
<dbReference type="InterPro" id="IPR002318">
    <property type="entry name" value="Ala-tRNA-lgiase_IIc"/>
</dbReference>
<dbReference type="EMBL" id="CP121689">
    <property type="protein sequence ID" value="WZL75360.1"/>
    <property type="molecule type" value="Genomic_DNA"/>
</dbReference>
<name>A0ABZ2Y8K5_9BACT</name>
<dbReference type="InterPro" id="IPR023033">
    <property type="entry name" value="Ala_tRNA_ligase_euk/bac"/>
</dbReference>
<comment type="function">
    <text evidence="11">Catalyzes the attachment of alanine to tRNA(Ala) in a two-step reaction: alanine is first activated by ATP to form Ala-AMP and then transferred to the acceptor end of tRNA(Ala). Also edits incorrectly charged Ser-tRNA(Ala) and Gly-tRNA(Ala) via its editing domain.</text>
</comment>
<feature type="binding site" evidence="11">
    <location>
        <position position="561"/>
    </location>
    <ligand>
        <name>Zn(2+)</name>
        <dbReference type="ChEBI" id="CHEBI:29105"/>
    </ligand>
</feature>
<keyword evidence="3 11" id="KW-0436">Ligase</keyword>
<evidence type="ECO:0000256" key="6">
    <source>
        <dbReference type="ARBA" id="ARBA00022833"/>
    </source>
</evidence>
<dbReference type="CDD" id="cd00673">
    <property type="entry name" value="AlaRS_core"/>
    <property type="match status" value="1"/>
</dbReference>
<feature type="coiled-coil region" evidence="12">
    <location>
        <begin position="722"/>
        <end position="749"/>
    </location>
</feature>
<dbReference type="PANTHER" id="PTHR11777">
    <property type="entry name" value="ALANYL-TRNA SYNTHETASE"/>
    <property type="match status" value="1"/>
</dbReference>
<dbReference type="Gene3D" id="3.30.54.20">
    <property type="match status" value="1"/>
</dbReference>
<dbReference type="InterPro" id="IPR050058">
    <property type="entry name" value="Ala-tRNA_ligase"/>
</dbReference>
<dbReference type="Gene3D" id="3.30.930.10">
    <property type="entry name" value="Bira Bifunctional Protein, Domain 2"/>
    <property type="match status" value="1"/>
</dbReference>
<dbReference type="NCBIfam" id="TIGR00344">
    <property type="entry name" value="alaS"/>
    <property type="match status" value="1"/>
</dbReference>
<dbReference type="PRINTS" id="PR00980">
    <property type="entry name" value="TRNASYNTHALA"/>
</dbReference>
<dbReference type="InterPro" id="IPR018162">
    <property type="entry name" value="Ala-tRNA-ligase_IIc_anticod-bd"/>
</dbReference>
<evidence type="ECO:0000256" key="4">
    <source>
        <dbReference type="ARBA" id="ARBA00022723"/>
    </source>
</evidence>
<evidence type="ECO:0000313" key="14">
    <source>
        <dbReference type="EMBL" id="WZL75360.1"/>
    </source>
</evidence>
<dbReference type="InterPro" id="IPR003156">
    <property type="entry name" value="DHHA1_dom"/>
</dbReference>
<dbReference type="SMART" id="SM00863">
    <property type="entry name" value="tRNA_SAD"/>
    <property type="match status" value="1"/>
</dbReference>
<evidence type="ECO:0000313" key="15">
    <source>
        <dbReference type="Proteomes" id="UP001461341"/>
    </source>
</evidence>
<gene>
    <name evidence="11 14" type="primary">alaS</name>
    <name evidence="14" type="ORF">QBE54_07105</name>
</gene>
<dbReference type="EC" id="6.1.1.7" evidence="11"/>
<evidence type="ECO:0000256" key="8">
    <source>
        <dbReference type="ARBA" id="ARBA00022884"/>
    </source>
</evidence>
<comment type="subcellular location">
    <subcellularLocation>
        <location evidence="11">Cytoplasm</location>
    </subcellularLocation>
</comment>
<evidence type="ECO:0000256" key="1">
    <source>
        <dbReference type="ARBA" id="ARBA00008226"/>
    </source>
</evidence>
<keyword evidence="9 11" id="KW-0648">Protein biosynthesis</keyword>
<dbReference type="Gene3D" id="3.10.310.40">
    <property type="match status" value="1"/>
</dbReference>
<dbReference type="InterPro" id="IPR009000">
    <property type="entry name" value="Transl_B-barrel_sf"/>
</dbReference>
<dbReference type="Pfam" id="PF01411">
    <property type="entry name" value="tRNA-synt_2c"/>
    <property type="match status" value="1"/>
</dbReference>
<sequence>MNSNQLRQLFLSFFEEKGHRVLPSASLIPDDPTLLLTIAGMVPFKPFFLGKKEPLYPRVCTVQKCVRVSDLDKVGFTRRHHTFFEMLGNFSFGDYFKKEACIFAWEFLVHRLKLSEEKLWVSVHEKDEEAFHIWKDVVGVPEEKIVLLGDEDNFWASGPVGPCGYCSEIYFDFGERLSCGKPECKPGCDCDRYLEVWNLVFMEFDRQSDGSLRELPRKNIDTGMGLERIASVVQGVDSNFETDLFLPIIEELKKRSGLDYHSSTLPFFRVVADHVRAVTFLIADGIFPSNEGRGYVLRRLIRRAYRYGRKLGLEKPFLYELVFKVIEIMKDFYPELVDKSRLISQVVFQEEEKFDLTLKSGLSLLEEMVSKARKEGLKTVSGREIFKLYDTYGFPADVAREVLQEEGLDYSDEEFKQEMEAQRLRGKKAFQEKEQALRDYKALEEALGSFKSEFTGYDSLEGESKILVLLSKEGFCDQAAQGEEVFLVLERTPFYPEKGGQEWDTGFIIAPQGLARINRVFLVGESCIVHQGRVERGRLQAGEVVVARVDSRRRRMLAIHHTCTHLLHRALRNLLGEQVKQAGSWVGEQGLRFDFAHFAPLTEEEIKAVEAEVNAKIFEDLPVVVSYTTLEEARRSGVIALFDEKYQKEVRVVRVLGYSAELCGGTHLTRTAQAGLFRIISEGSIGSGIRRIEAVAGPLALERFQKDAQLVKSLKEAVEIDESQLLDKVQGLLEENKQLKKELTQFKRQATVDLVRQKILESKERVFSHLFSDASLDIETLRPVFDELRDQPLSRVVVLGMEKEGRVQGLVGTTGQLVRNLDLKKLVKEALKVSGGGGGGRPHLVQFGGVPRDKWAAFVEELCRLVNRESPE</sequence>
<evidence type="ECO:0000256" key="12">
    <source>
        <dbReference type="SAM" id="Coils"/>
    </source>
</evidence>
<feature type="binding site" evidence="11">
    <location>
        <position position="565"/>
    </location>
    <ligand>
        <name>Zn(2+)</name>
        <dbReference type="ChEBI" id="CHEBI:29105"/>
    </ligand>
</feature>
<keyword evidence="7 11" id="KW-0067">ATP-binding</keyword>
<dbReference type="SUPFAM" id="SSF55186">
    <property type="entry name" value="ThrRS/AlaRS common domain"/>
    <property type="match status" value="1"/>
</dbReference>
<reference evidence="14 15" key="1">
    <citation type="submission" date="2023-03" db="EMBL/GenBank/DDBJ databases">
        <title>Novel Species.</title>
        <authorList>
            <person name="Ma S."/>
        </authorList>
    </citation>
    <scope>NUCLEOTIDE SEQUENCE [LARGE SCALE GENOMIC DNA]</scope>
    <source>
        <strain evidence="14 15">B11</strain>
    </source>
</reference>
<feature type="coiled-coil region" evidence="12">
    <location>
        <begin position="426"/>
        <end position="453"/>
    </location>
</feature>
<evidence type="ECO:0000259" key="13">
    <source>
        <dbReference type="PROSITE" id="PS50860"/>
    </source>
</evidence>
<dbReference type="InterPro" id="IPR018163">
    <property type="entry name" value="Thr/Ala-tRNA-synth_IIc_edit"/>
</dbReference>
<keyword evidence="15" id="KW-1185">Reference proteome</keyword>
<dbReference type="Pfam" id="PF02272">
    <property type="entry name" value="DHHA1"/>
    <property type="match status" value="1"/>
</dbReference>
<evidence type="ECO:0000256" key="10">
    <source>
        <dbReference type="ARBA" id="ARBA00023146"/>
    </source>
</evidence>
<keyword evidence="6 11" id="KW-0862">Zinc</keyword>
<keyword evidence="11" id="KW-0963">Cytoplasm</keyword>
<feature type="binding site" evidence="11">
    <location>
        <position position="663"/>
    </location>
    <ligand>
        <name>Zn(2+)</name>
        <dbReference type="ChEBI" id="CHEBI:29105"/>
    </ligand>
</feature>
<evidence type="ECO:0000256" key="5">
    <source>
        <dbReference type="ARBA" id="ARBA00022741"/>
    </source>
</evidence>
<dbReference type="Pfam" id="PF07973">
    <property type="entry name" value="tRNA_SAD"/>
    <property type="match status" value="1"/>
</dbReference>
<dbReference type="PROSITE" id="PS50860">
    <property type="entry name" value="AA_TRNA_LIGASE_II_ALA"/>
    <property type="match status" value="1"/>
</dbReference>
<keyword evidence="10 11" id="KW-0030">Aminoacyl-tRNA synthetase</keyword>
<comment type="similarity">
    <text evidence="1 11">Belongs to the class-II aminoacyl-tRNA synthetase family.</text>
</comment>
<dbReference type="InterPro" id="IPR018164">
    <property type="entry name" value="Ala-tRNA-synth_IIc_N"/>
</dbReference>
<comment type="cofactor">
    <cofactor evidence="11">
        <name>Zn(2+)</name>
        <dbReference type="ChEBI" id="CHEBI:29105"/>
    </cofactor>
    <text evidence="11">Binds 1 zinc ion per subunit.</text>
</comment>
<dbReference type="GO" id="GO:0004813">
    <property type="term" value="F:alanine-tRNA ligase activity"/>
    <property type="evidence" value="ECO:0007669"/>
    <property type="project" value="UniProtKB-EC"/>
</dbReference>
<dbReference type="InterPro" id="IPR018165">
    <property type="entry name" value="Ala-tRNA-synth_IIc_core"/>
</dbReference>
<protein>
    <recommendedName>
        <fullName evidence="11">Alanine--tRNA ligase</fullName>
        <ecNumber evidence="11">6.1.1.7</ecNumber>
    </recommendedName>
    <alternativeName>
        <fullName evidence="11">Alanyl-tRNA synthetase</fullName>
        <shortName evidence="11">AlaRS</shortName>
    </alternativeName>
</protein>
<dbReference type="SUPFAM" id="SSF55681">
    <property type="entry name" value="Class II aaRS and biotin synthetases"/>
    <property type="match status" value="1"/>
</dbReference>
<dbReference type="SUPFAM" id="SSF101353">
    <property type="entry name" value="Putative anticodon-binding domain of alanyl-tRNA synthetase (AlaRS)"/>
    <property type="match status" value="1"/>
</dbReference>
<dbReference type="SUPFAM" id="SSF50447">
    <property type="entry name" value="Translation proteins"/>
    <property type="match status" value="1"/>
</dbReference>
<feature type="domain" description="Alanyl-transfer RNA synthetases family profile" evidence="13">
    <location>
        <begin position="1"/>
        <end position="706"/>
    </location>
</feature>
<dbReference type="PANTHER" id="PTHR11777:SF9">
    <property type="entry name" value="ALANINE--TRNA LIGASE, CYTOPLASMIC"/>
    <property type="match status" value="1"/>
</dbReference>
<evidence type="ECO:0000256" key="11">
    <source>
        <dbReference type="HAMAP-Rule" id="MF_00036"/>
    </source>
</evidence>
<keyword evidence="8 11" id="KW-0694">RNA-binding</keyword>
<dbReference type="Gene3D" id="2.40.30.130">
    <property type="match status" value="1"/>
</dbReference>
<dbReference type="InterPro" id="IPR045864">
    <property type="entry name" value="aa-tRNA-synth_II/BPL/LPL"/>
</dbReference>
<dbReference type="Gene3D" id="3.30.980.10">
    <property type="entry name" value="Threonyl-trna Synthetase, Chain A, domain 2"/>
    <property type="match status" value="1"/>
</dbReference>
<comment type="domain">
    <text evidence="11">Consists of three domains; the N-terminal catalytic domain, the editing domain and the C-terminal C-Ala domain. The editing domain removes incorrectly charged amino acids, while the C-Ala domain, along with tRNA(Ala), serves as a bridge to cooperatively bring together the editing and aminoacylation centers thus stimulating deacylation of misacylated tRNAs.</text>
</comment>
<feature type="binding site" evidence="11">
    <location>
        <position position="667"/>
    </location>
    <ligand>
        <name>Zn(2+)</name>
        <dbReference type="ChEBI" id="CHEBI:29105"/>
    </ligand>
</feature>
<proteinExistence type="inferred from homology"/>
<comment type="catalytic activity">
    <reaction evidence="11">
        <text>tRNA(Ala) + L-alanine + ATP = L-alanyl-tRNA(Ala) + AMP + diphosphate</text>
        <dbReference type="Rhea" id="RHEA:12540"/>
        <dbReference type="Rhea" id="RHEA-COMP:9657"/>
        <dbReference type="Rhea" id="RHEA-COMP:9923"/>
        <dbReference type="ChEBI" id="CHEBI:30616"/>
        <dbReference type="ChEBI" id="CHEBI:33019"/>
        <dbReference type="ChEBI" id="CHEBI:57972"/>
        <dbReference type="ChEBI" id="CHEBI:78442"/>
        <dbReference type="ChEBI" id="CHEBI:78497"/>
        <dbReference type="ChEBI" id="CHEBI:456215"/>
        <dbReference type="EC" id="6.1.1.7"/>
    </reaction>
</comment>
<evidence type="ECO:0000256" key="7">
    <source>
        <dbReference type="ARBA" id="ARBA00022840"/>
    </source>
</evidence>